<evidence type="ECO:0000259" key="6">
    <source>
        <dbReference type="Pfam" id="PF00266"/>
    </source>
</evidence>
<dbReference type="InterPro" id="IPR000192">
    <property type="entry name" value="Aminotrans_V_dom"/>
</dbReference>
<keyword evidence="8" id="KW-1185">Reference proteome</keyword>
<protein>
    <recommendedName>
        <fullName evidence="3">cysteine desulfurase</fullName>
        <ecNumber evidence="3">2.8.1.7</ecNumber>
    </recommendedName>
</protein>
<evidence type="ECO:0000256" key="1">
    <source>
        <dbReference type="ARBA" id="ARBA00001933"/>
    </source>
</evidence>
<comment type="catalytic activity">
    <reaction evidence="5">
        <text>(sulfur carrier)-H + L-cysteine = (sulfur carrier)-SH + L-alanine</text>
        <dbReference type="Rhea" id="RHEA:43892"/>
        <dbReference type="Rhea" id="RHEA-COMP:14737"/>
        <dbReference type="Rhea" id="RHEA-COMP:14739"/>
        <dbReference type="ChEBI" id="CHEBI:29917"/>
        <dbReference type="ChEBI" id="CHEBI:35235"/>
        <dbReference type="ChEBI" id="CHEBI:57972"/>
        <dbReference type="ChEBI" id="CHEBI:64428"/>
        <dbReference type="EC" id="2.8.1.7"/>
    </reaction>
</comment>
<dbReference type="PANTHER" id="PTHR43586:SF4">
    <property type="entry name" value="ISOPENICILLIN N EPIMERASE"/>
    <property type="match status" value="1"/>
</dbReference>
<dbReference type="InterPro" id="IPR015422">
    <property type="entry name" value="PyrdxlP-dep_Trfase_small"/>
</dbReference>
<dbReference type="Gene3D" id="3.90.1150.10">
    <property type="entry name" value="Aspartate Aminotransferase, domain 1"/>
    <property type="match status" value="1"/>
</dbReference>
<comment type="similarity">
    <text evidence="2">Belongs to the class-V pyridoxal-phosphate-dependent aminotransferase family. Csd subfamily.</text>
</comment>
<reference key="1">
    <citation type="submission" date="2010-11" db="EMBL/GenBank/DDBJ databases">
        <title>The complete sequence of chromosome of Isophaera pallida ATCC 43644.</title>
        <authorList>
            <consortium name="US DOE Joint Genome Institute (JGI-PGF)"/>
            <person name="Lucas S."/>
            <person name="Copeland A."/>
            <person name="Lapidus A."/>
            <person name="Bruce D."/>
            <person name="Goodwin L."/>
            <person name="Pitluck S."/>
            <person name="Kyrpides N."/>
            <person name="Mavromatis K."/>
            <person name="Pagani I."/>
            <person name="Ivanova N."/>
            <person name="Saunders E."/>
            <person name="Brettin T."/>
            <person name="Detter J.C."/>
            <person name="Han C."/>
            <person name="Tapia R."/>
            <person name="Land M."/>
            <person name="Hauser L."/>
            <person name="Markowitz V."/>
            <person name="Cheng J.-F."/>
            <person name="Hugenholtz P."/>
            <person name="Woyke T."/>
            <person name="Wu D."/>
            <person name="Eisen J.A."/>
        </authorList>
    </citation>
    <scope>NUCLEOTIDE SEQUENCE</scope>
    <source>
        <strain>ATCC 43644</strain>
    </source>
</reference>
<keyword evidence="4" id="KW-0663">Pyridoxal phosphate</keyword>
<dbReference type="InterPro" id="IPR015424">
    <property type="entry name" value="PyrdxlP-dep_Trfase"/>
</dbReference>
<name>E8QXC1_ISOPI</name>
<dbReference type="EMBL" id="CP002353">
    <property type="protein sequence ID" value="ADV61962.1"/>
    <property type="molecule type" value="Genomic_DNA"/>
</dbReference>
<reference evidence="7 8" key="2">
    <citation type="journal article" date="2011" name="Stand. Genomic Sci.">
        <title>Complete genome sequence of Isosphaera pallida type strain (IS1B).</title>
        <authorList>
            <consortium name="US DOE Joint Genome Institute (JGI-PGF)"/>
            <person name="Goker M."/>
            <person name="Cleland D."/>
            <person name="Saunders E."/>
            <person name="Lapidus A."/>
            <person name="Nolan M."/>
            <person name="Lucas S."/>
            <person name="Hammon N."/>
            <person name="Deshpande S."/>
            <person name="Cheng J.F."/>
            <person name="Tapia R."/>
            <person name="Han C."/>
            <person name="Goodwin L."/>
            <person name="Pitluck S."/>
            <person name="Liolios K."/>
            <person name="Pagani I."/>
            <person name="Ivanova N."/>
            <person name="Mavromatis K."/>
            <person name="Pati A."/>
            <person name="Chen A."/>
            <person name="Palaniappan K."/>
            <person name="Land M."/>
            <person name="Hauser L."/>
            <person name="Chang Y.J."/>
            <person name="Jeffries C.D."/>
            <person name="Detter J.C."/>
            <person name="Beck B."/>
            <person name="Woyke T."/>
            <person name="Bristow J."/>
            <person name="Eisen J.A."/>
            <person name="Markowitz V."/>
            <person name="Hugenholtz P."/>
            <person name="Kyrpides N.C."/>
            <person name="Klenk H.P."/>
        </authorList>
    </citation>
    <scope>NUCLEOTIDE SEQUENCE [LARGE SCALE GENOMIC DNA]</scope>
    <source>
        <strain evidence="8">ATCC 43644 / DSM 9630 / IS1B</strain>
    </source>
</reference>
<dbReference type="InParanoid" id="E8QXC1"/>
<feature type="domain" description="Aminotransferase class V" evidence="6">
    <location>
        <begin position="2"/>
        <end position="373"/>
    </location>
</feature>
<evidence type="ECO:0000313" key="7">
    <source>
        <dbReference type="EMBL" id="ADV61962.1"/>
    </source>
</evidence>
<dbReference type="Proteomes" id="UP000008631">
    <property type="component" value="Chromosome"/>
</dbReference>
<keyword evidence="7" id="KW-0032">Aminotransferase</keyword>
<dbReference type="SUPFAM" id="SSF53383">
    <property type="entry name" value="PLP-dependent transferases"/>
    <property type="match status" value="1"/>
</dbReference>
<keyword evidence="7" id="KW-0808">Transferase</keyword>
<dbReference type="KEGG" id="ipa:Isop_1377"/>
<dbReference type="Pfam" id="PF00266">
    <property type="entry name" value="Aminotran_5"/>
    <property type="match status" value="1"/>
</dbReference>
<dbReference type="PANTHER" id="PTHR43586">
    <property type="entry name" value="CYSTEINE DESULFURASE"/>
    <property type="match status" value="1"/>
</dbReference>
<evidence type="ECO:0000256" key="5">
    <source>
        <dbReference type="ARBA" id="ARBA00050776"/>
    </source>
</evidence>
<evidence type="ECO:0000256" key="2">
    <source>
        <dbReference type="ARBA" id="ARBA00010447"/>
    </source>
</evidence>
<dbReference type="eggNOG" id="COG0520">
    <property type="taxonomic scope" value="Bacteria"/>
</dbReference>
<evidence type="ECO:0000256" key="4">
    <source>
        <dbReference type="ARBA" id="ARBA00022898"/>
    </source>
</evidence>
<proteinExistence type="inferred from homology"/>
<dbReference type="HOGENOM" id="CLU_003433_2_4_0"/>
<dbReference type="STRING" id="575540.Isop_1377"/>
<sequence>MIYLDNAATSFPKPEPVYQALDRFARTALANPGRAGHRMAVQAEGTLDQGRHLLNQFFRGEAPQRWIFTLNGTDALNLAIKGLVQPGDHVVTSDLEHNSVSRPLRALERAGVITLTRLESEAGYLDPAAVAKALRPETRLVVLTHAANVLGTVQPIEAIARIVRQADSLLLVDAAQTAGVVPIDLKTTPIDLLAFPGHKALYAPTGVGALYVGPRARPRPWREGGTGGDSSSEVQPEEYPYFLEGGTPNVLGVAGLIAGIDWVNEQGQETLRRHEIALLTRVVDWVEAEGAAIGWRIAGRWDPETHVAPLSLVPPEGLSPSDLGGILDSSFDIAVRPGLHCAPYIHRRLGTFPDGTIRLSPGPFNTPDHIDALLKALTEITAGVV</sequence>
<organism evidence="7 8">
    <name type="scientific">Isosphaera pallida (strain ATCC 43644 / DSM 9630 / IS1B)</name>
    <dbReference type="NCBI Taxonomy" id="575540"/>
    <lineage>
        <taxon>Bacteria</taxon>
        <taxon>Pseudomonadati</taxon>
        <taxon>Planctomycetota</taxon>
        <taxon>Planctomycetia</taxon>
        <taxon>Isosphaerales</taxon>
        <taxon>Isosphaeraceae</taxon>
        <taxon>Isosphaera</taxon>
    </lineage>
</organism>
<dbReference type="EC" id="2.8.1.7" evidence="3"/>
<gene>
    <name evidence="7" type="ordered locus">Isop_1377</name>
</gene>
<dbReference type="AlphaFoldDB" id="E8QXC1"/>
<dbReference type="Gene3D" id="3.40.640.10">
    <property type="entry name" value="Type I PLP-dependent aspartate aminotransferase-like (Major domain)"/>
    <property type="match status" value="1"/>
</dbReference>
<dbReference type="PIRSF" id="PIRSF005572">
    <property type="entry name" value="NifS"/>
    <property type="match status" value="1"/>
</dbReference>
<evidence type="ECO:0000256" key="3">
    <source>
        <dbReference type="ARBA" id="ARBA00012239"/>
    </source>
</evidence>
<dbReference type="GO" id="GO:0008483">
    <property type="term" value="F:transaminase activity"/>
    <property type="evidence" value="ECO:0007669"/>
    <property type="project" value="UniProtKB-KW"/>
</dbReference>
<comment type="cofactor">
    <cofactor evidence="1">
        <name>pyridoxal 5'-phosphate</name>
        <dbReference type="ChEBI" id="CHEBI:597326"/>
    </cofactor>
</comment>
<evidence type="ECO:0000313" key="8">
    <source>
        <dbReference type="Proteomes" id="UP000008631"/>
    </source>
</evidence>
<dbReference type="InterPro" id="IPR015421">
    <property type="entry name" value="PyrdxlP-dep_Trfase_major"/>
</dbReference>
<accession>E8QXC1</accession>
<dbReference type="GO" id="GO:0031071">
    <property type="term" value="F:cysteine desulfurase activity"/>
    <property type="evidence" value="ECO:0007669"/>
    <property type="project" value="UniProtKB-EC"/>
</dbReference>
<dbReference type="OrthoDB" id="9804366at2"/>
<dbReference type="InterPro" id="IPR016454">
    <property type="entry name" value="Cysteine_dSase"/>
</dbReference>